<reference evidence="6 7" key="1">
    <citation type="submission" date="2010-12" db="EMBL/GenBank/DDBJ databases">
        <title>Whole genome sequence of Anaerolinea thermophila UNI-1.</title>
        <authorList>
            <person name="Narita-Yamada S."/>
            <person name="Kishi E."/>
            <person name="Watanabe Y."/>
            <person name="Takasaki K."/>
            <person name="Ankai A."/>
            <person name="Oguchi A."/>
            <person name="Fukui S."/>
            <person name="Takahashi M."/>
            <person name="Yashiro I."/>
            <person name="Hosoyama A."/>
            <person name="Sekiguchi Y."/>
            <person name="Hanada S."/>
            <person name="Fujita N."/>
        </authorList>
    </citation>
    <scope>NUCLEOTIDE SEQUENCE [LARGE SCALE GENOMIC DNA]</scope>
    <source>
        <strain evidence="7">DSM 14523 / JCM 11388 / NBRC 100420 / UNI-1</strain>
    </source>
</reference>
<dbReference type="GO" id="GO:0043190">
    <property type="term" value="C:ATP-binding cassette (ABC) transporter complex"/>
    <property type="evidence" value="ECO:0007669"/>
    <property type="project" value="InterPro"/>
</dbReference>
<dbReference type="PIRSF" id="PIRSF002741">
    <property type="entry name" value="MppA"/>
    <property type="match status" value="1"/>
</dbReference>
<dbReference type="InParanoid" id="E8N2Y6"/>
<accession>E8N2Y6</accession>
<dbReference type="RefSeq" id="WP_013561477.1">
    <property type="nucleotide sequence ID" value="NC_014960.1"/>
</dbReference>
<comment type="similarity">
    <text evidence="1">Belongs to the bacterial solute-binding protein 5 family.</text>
</comment>
<evidence type="ECO:0000256" key="1">
    <source>
        <dbReference type="ARBA" id="ARBA00005695"/>
    </source>
</evidence>
<organism evidence="6 7">
    <name type="scientific">Anaerolinea thermophila (strain DSM 14523 / JCM 11388 / NBRC 100420 / UNI-1)</name>
    <dbReference type="NCBI Taxonomy" id="926569"/>
    <lineage>
        <taxon>Bacteria</taxon>
        <taxon>Bacillati</taxon>
        <taxon>Chloroflexota</taxon>
        <taxon>Anaerolineae</taxon>
        <taxon>Anaerolineales</taxon>
        <taxon>Anaerolineaceae</taxon>
        <taxon>Anaerolinea</taxon>
    </lineage>
</organism>
<dbReference type="CDD" id="cd08513">
    <property type="entry name" value="PBP2_thermophilic_Hb8_like"/>
    <property type="match status" value="1"/>
</dbReference>
<dbReference type="OrthoDB" id="9772924at2"/>
<evidence type="ECO:0000259" key="5">
    <source>
        <dbReference type="Pfam" id="PF00496"/>
    </source>
</evidence>
<dbReference type="Proteomes" id="UP000008922">
    <property type="component" value="Chromosome"/>
</dbReference>
<gene>
    <name evidence="6" type="ordered locus">ANT_31100</name>
</gene>
<dbReference type="KEGG" id="atm:ANT_31100"/>
<dbReference type="SUPFAM" id="SSF53850">
    <property type="entry name" value="Periplasmic binding protein-like II"/>
    <property type="match status" value="1"/>
</dbReference>
<dbReference type="STRING" id="926569.ANT_31100"/>
<dbReference type="PROSITE" id="PS51257">
    <property type="entry name" value="PROKAR_LIPOPROTEIN"/>
    <property type="match status" value="1"/>
</dbReference>
<dbReference type="GO" id="GO:0042597">
    <property type="term" value="C:periplasmic space"/>
    <property type="evidence" value="ECO:0007669"/>
    <property type="project" value="UniProtKB-ARBA"/>
</dbReference>
<dbReference type="EMBL" id="AP012029">
    <property type="protein sequence ID" value="BAJ65136.1"/>
    <property type="molecule type" value="Genomic_DNA"/>
</dbReference>
<dbReference type="eggNOG" id="COG0747">
    <property type="taxonomic scope" value="Bacteria"/>
</dbReference>
<feature type="chain" id="PRO_5003225432" evidence="4">
    <location>
        <begin position="27"/>
        <end position="646"/>
    </location>
</feature>
<dbReference type="PANTHER" id="PTHR30290:SF9">
    <property type="entry name" value="OLIGOPEPTIDE-BINDING PROTEIN APPA"/>
    <property type="match status" value="1"/>
</dbReference>
<dbReference type="HOGENOM" id="CLU_017028_8_6_0"/>
<protein>
    <submittedName>
        <fullName evidence="6">ABC transporter substrate binding protein</fullName>
    </submittedName>
</protein>
<name>E8N2Y6_ANATU</name>
<dbReference type="GO" id="GO:1904680">
    <property type="term" value="F:peptide transmembrane transporter activity"/>
    <property type="evidence" value="ECO:0007669"/>
    <property type="project" value="TreeGrafter"/>
</dbReference>
<dbReference type="InterPro" id="IPR039424">
    <property type="entry name" value="SBP_5"/>
</dbReference>
<evidence type="ECO:0000256" key="3">
    <source>
        <dbReference type="ARBA" id="ARBA00022729"/>
    </source>
</evidence>
<feature type="signal peptide" evidence="4">
    <location>
        <begin position="1"/>
        <end position="26"/>
    </location>
</feature>
<keyword evidence="3 4" id="KW-0732">Signal</keyword>
<evidence type="ECO:0000313" key="6">
    <source>
        <dbReference type="EMBL" id="BAJ65136.1"/>
    </source>
</evidence>
<dbReference type="PANTHER" id="PTHR30290">
    <property type="entry name" value="PERIPLASMIC BINDING COMPONENT OF ABC TRANSPORTER"/>
    <property type="match status" value="1"/>
</dbReference>
<dbReference type="GO" id="GO:0015833">
    <property type="term" value="P:peptide transport"/>
    <property type="evidence" value="ECO:0007669"/>
    <property type="project" value="TreeGrafter"/>
</dbReference>
<feature type="domain" description="Solute-binding protein family 5" evidence="5">
    <location>
        <begin position="161"/>
        <end position="539"/>
    </location>
</feature>
<dbReference type="InterPro" id="IPR030678">
    <property type="entry name" value="Peptide/Ni-bd"/>
</dbReference>
<dbReference type="Gene3D" id="3.40.190.10">
    <property type="entry name" value="Periplasmic binding protein-like II"/>
    <property type="match status" value="1"/>
</dbReference>
<dbReference type="InterPro" id="IPR000914">
    <property type="entry name" value="SBP_5_dom"/>
</dbReference>
<proteinExistence type="inferred from homology"/>
<evidence type="ECO:0000313" key="7">
    <source>
        <dbReference type="Proteomes" id="UP000008922"/>
    </source>
</evidence>
<keyword evidence="7" id="KW-1185">Reference proteome</keyword>
<dbReference type="Gene3D" id="3.10.105.10">
    <property type="entry name" value="Dipeptide-binding Protein, Domain 3"/>
    <property type="match status" value="1"/>
</dbReference>
<evidence type="ECO:0000256" key="2">
    <source>
        <dbReference type="ARBA" id="ARBA00022448"/>
    </source>
</evidence>
<dbReference type="Pfam" id="PF00496">
    <property type="entry name" value="SBP_bac_5"/>
    <property type="match status" value="1"/>
</dbReference>
<dbReference type="AlphaFoldDB" id="E8N2Y6"/>
<keyword evidence="2" id="KW-0813">Transport</keyword>
<sequence>MKRWIPLLLITLALASGCIVPPTATPAVSTATPAPLPTDTPVPTPELPKTLVVCLAEEPQTLYPYGGNSRSMWAVLEALYDGPFDTRQYAVQPVILEKMPALSDGDARIEAVKVKAGDPVVDTAGNLVALAAGVQVLPAGCSSPECAVTWDGTSPLQMERLSVTFRLKAGIQWSDGAPLTAEDSVFSFQIAADPATPTAKGLIDRTLSYTALDERTVEWVGVPGFVERNYPAYFFLPLPKHAWGTLSAAQILQDEQIRRAPLGWGAYTVQEWTAGDHITLKKNPLYFRAAEGLPAFDTLVFRFSGNPPDSALMALVAGECDIVEPNPDFLPLLEELINTQNNGRLQLLLAQGPEWEHVAFGIRPASYDDGYDPAAGDRPDFFGDVRTRQAFALCANRESIVKQVFFNRVDVPRGYLAPDHPAYQKDALPEYPYDPAKGSALLDEVGWKDTDGDPNTPRVAQGVSGVPDGTPLKVELLTTQAELRRQTAQTLQQSWRACGIETNIVQLPPGELFAPGPDGALFGRRFDLAMFYWQTSQRNACALYTSGQIPAAANQWLGVNAGGFSSAEYDAACLNSLRAHATPEEDLQALQNAEKVFAGQLPVLPLYFQLKIAIARPDLCGFSLDPTARSFLWNLEDFHLGEDCQP</sequence>
<evidence type="ECO:0000256" key="4">
    <source>
        <dbReference type="SAM" id="SignalP"/>
    </source>
</evidence>